<keyword evidence="1" id="KW-0732">Signal</keyword>
<name>A0ABT4R2L8_9HYPH</name>
<dbReference type="EMBL" id="JAPFQA010000020">
    <property type="protein sequence ID" value="MCZ8547996.1"/>
    <property type="molecule type" value="Genomic_DNA"/>
</dbReference>
<dbReference type="RefSeq" id="WP_269908259.1">
    <property type="nucleotide sequence ID" value="NZ_JAPFQA010000020.1"/>
</dbReference>
<comment type="caution">
    <text evidence="2">The sequence shown here is derived from an EMBL/GenBank/DDBJ whole genome shotgun (WGS) entry which is preliminary data.</text>
</comment>
<feature type="signal peptide" evidence="1">
    <location>
        <begin position="1"/>
        <end position="21"/>
    </location>
</feature>
<protein>
    <recommendedName>
        <fullName evidence="4">Lipoprotein</fullName>
    </recommendedName>
</protein>
<organism evidence="2 3">
    <name type="scientific">Mesorhizobium qingshengii</name>
    <dbReference type="NCBI Taxonomy" id="1165689"/>
    <lineage>
        <taxon>Bacteria</taxon>
        <taxon>Pseudomonadati</taxon>
        <taxon>Pseudomonadota</taxon>
        <taxon>Alphaproteobacteria</taxon>
        <taxon>Hyphomicrobiales</taxon>
        <taxon>Phyllobacteriaceae</taxon>
        <taxon>Mesorhizobium</taxon>
    </lineage>
</organism>
<dbReference type="Proteomes" id="UP001152178">
    <property type="component" value="Unassembled WGS sequence"/>
</dbReference>
<sequence>MKTLGYLGVASAALLTACATPADKITAAYTSPILYQSLTCQQIAAEAQAVTSQVALATGNQNQKATGDAVAFTVGMVVFWPALFLMHGDGAEAGQVANLKGQMQALEIASAQKGCGIVFQQPKPEPKQAKKGATPYP</sequence>
<accession>A0ABT4R2L8</accession>
<keyword evidence="3" id="KW-1185">Reference proteome</keyword>
<dbReference type="PROSITE" id="PS51257">
    <property type="entry name" value="PROKAR_LIPOPROTEIN"/>
    <property type="match status" value="1"/>
</dbReference>
<proteinExistence type="predicted"/>
<feature type="chain" id="PRO_5045760758" description="Lipoprotein" evidence="1">
    <location>
        <begin position="22"/>
        <end position="137"/>
    </location>
</feature>
<evidence type="ECO:0000313" key="2">
    <source>
        <dbReference type="EMBL" id="MCZ8547996.1"/>
    </source>
</evidence>
<reference evidence="2" key="1">
    <citation type="submission" date="2022-11" db="EMBL/GenBank/DDBJ databases">
        <authorList>
            <person name="Coimbra C."/>
        </authorList>
    </citation>
    <scope>NUCLEOTIDE SEQUENCE</scope>
    <source>
        <strain evidence="2">Jales19</strain>
    </source>
</reference>
<evidence type="ECO:0008006" key="4">
    <source>
        <dbReference type="Google" id="ProtNLM"/>
    </source>
</evidence>
<evidence type="ECO:0000313" key="3">
    <source>
        <dbReference type="Proteomes" id="UP001152178"/>
    </source>
</evidence>
<evidence type="ECO:0000256" key="1">
    <source>
        <dbReference type="SAM" id="SignalP"/>
    </source>
</evidence>
<gene>
    <name evidence="2" type="ORF">OOJ09_27795</name>
</gene>